<dbReference type="AlphaFoldDB" id="X1F6P3"/>
<gene>
    <name evidence="1" type="ORF">S03H2_16423</name>
</gene>
<dbReference type="EMBL" id="BARU01008387">
    <property type="protein sequence ID" value="GAH40592.1"/>
    <property type="molecule type" value="Genomic_DNA"/>
</dbReference>
<feature type="non-terminal residue" evidence="1">
    <location>
        <position position="1"/>
    </location>
</feature>
<name>X1F6P3_9ZZZZ</name>
<comment type="caution">
    <text evidence="1">The sequence shown here is derived from an EMBL/GenBank/DDBJ whole genome shotgun (WGS) entry which is preliminary data.</text>
</comment>
<accession>X1F6P3</accession>
<reference evidence="1" key="1">
    <citation type="journal article" date="2014" name="Front. Microbiol.">
        <title>High frequency of phylogenetically diverse reductive dehalogenase-homologous genes in deep subseafloor sedimentary metagenomes.</title>
        <authorList>
            <person name="Kawai M."/>
            <person name="Futagami T."/>
            <person name="Toyoda A."/>
            <person name="Takaki Y."/>
            <person name="Nishi S."/>
            <person name="Hori S."/>
            <person name="Arai W."/>
            <person name="Tsubouchi T."/>
            <person name="Morono Y."/>
            <person name="Uchiyama I."/>
            <person name="Ito T."/>
            <person name="Fujiyama A."/>
            <person name="Inagaki F."/>
            <person name="Takami H."/>
        </authorList>
    </citation>
    <scope>NUCLEOTIDE SEQUENCE</scope>
    <source>
        <strain evidence="1">Expedition CK06-06</strain>
    </source>
</reference>
<protein>
    <submittedName>
        <fullName evidence="1">Uncharacterized protein</fullName>
    </submittedName>
</protein>
<proteinExistence type="predicted"/>
<evidence type="ECO:0000313" key="1">
    <source>
        <dbReference type="EMBL" id="GAH40592.1"/>
    </source>
</evidence>
<organism evidence="1">
    <name type="scientific">marine sediment metagenome</name>
    <dbReference type="NCBI Taxonomy" id="412755"/>
    <lineage>
        <taxon>unclassified sequences</taxon>
        <taxon>metagenomes</taxon>
        <taxon>ecological metagenomes</taxon>
    </lineage>
</organism>
<sequence>ERVKPVVGKRYYKCIEPRAGYYYVKPPFDDTIMDILVIW</sequence>